<dbReference type="EnsemblMetazoa" id="HelroT176199">
    <property type="protein sequence ID" value="HelroP176199"/>
    <property type="gene ID" value="HelroG176199"/>
</dbReference>
<gene>
    <name evidence="2" type="primary">20205755</name>
    <name evidence="1" type="ORF">HELRODRAFT_176199</name>
</gene>
<dbReference type="EMBL" id="KB097026">
    <property type="protein sequence ID" value="ESN99907.1"/>
    <property type="molecule type" value="Genomic_DNA"/>
</dbReference>
<dbReference type="GeneID" id="20205755"/>
<evidence type="ECO:0000313" key="2">
    <source>
        <dbReference type="EnsemblMetazoa" id="HelroP176199"/>
    </source>
</evidence>
<dbReference type="RefSeq" id="XP_009021934.1">
    <property type="nucleotide sequence ID" value="XM_009023686.1"/>
</dbReference>
<protein>
    <submittedName>
        <fullName evidence="1 2">Uncharacterized protein</fullName>
    </submittedName>
</protein>
<reference evidence="1 3" key="2">
    <citation type="journal article" date="2013" name="Nature">
        <title>Insights into bilaterian evolution from three spiralian genomes.</title>
        <authorList>
            <person name="Simakov O."/>
            <person name="Marletaz F."/>
            <person name="Cho S.J."/>
            <person name="Edsinger-Gonzales E."/>
            <person name="Havlak P."/>
            <person name="Hellsten U."/>
            <person name="Kuo D.H."/>
            <person name="Larsson T."/>
            <person name="Lv J."/>
            <person name="Arendt D."/>
            <person name="Savage R."/>
            <person name="Osoegawa K."/>
            <person name="de Jong P."/>
            <person name="Grimwood J."/>
            <person name="Chapman J.A."/>
            <person name="Shapiro H."/>
            <person name="Aerts A."/>
            <person name="Otillar R.P."/>
            <person name="Terry A.Y."/>
            <person name="Boore J.L."/>
            <person name="Grigoriev I.V."/>
            <person name="Lindberg D.R."/>
            <person name="Seaver E.C."/>
            <person name="Weisblat D.A."/>
            <person name="Putnam N.H."/>
            <person name="Rokhsar D.S."/>
        </authorList>
    </citation>
    <scope>NUCLEOTIDE SEQUENCE</scope>
</reference>
<accession>T1FAA6</accession>
<dbReference type="HOGENOM" id="CLU_580435_0_0_1"/>
<dbReference type="AlphaFoldDB" id="T1FAA6"/>
<keyword evidence="3" id="KW-1185">Reference proteome</keyword>
<evidence type="ECO:0000313" key="1">
    <source>
        <dbReference type="EMBL" id="ESN99907.1"/>
    </source>
</evidence>
<name>T1FAA6_HELRO</name>
<sequence>MAAKYKKVVEEASDESSGSELEEGCGTFHQIQSQIFSALGKAITCEYFLQYCEAVSLYRTSRRYLANLWIKLRMMQKKNIYKFPENMTEISRSLHNCMNAIKSRAEEMNKFREHFSSIASEQVLDDLDITVDDLGSNRIKDMLTVKKALKRLYNKNKAVRDIDLSDENESTKENQLGVFVRRRRNTIEELVDFKKIRCSKDEDFFNLDEATFKPLSEGKIQELIKIDSVDVFLVSPSSALFIQHNCCAHIYHYEDRDEEIVKKCYVNHYFQVGIWIYPLHHNVTPMLKQNDTFFFPDFSSEALDQFVAFKSNSIESQGYLEALLENHCYYIKEQQKPKSIKCVGEVASSVGILFPKYFFSMVKNELNVTPDVEEKNYKIVDDVWRLLHEEPTCNDLDIIHRMKDAAAYFQYSIENGSVKYDNDEQSNDPCLNSAGVITIVSNNAIASYFICKLLNSKNDDKTSENDDTSEI</sequence>
<dbReference type="CTD" id="20205755"/>
<dbReference type="KEGG" id="hro:HELRODRAFT_176199"/>
<organism evidence="2 3">
    <name type="scientific">Helobdella robusta</name>
    <name type="common">Californian leech</name>
    <dbReference type="NCBI Taxonomy" id="6412"/>
    <lineage>
        <taxon>Eukaryota</taxon>
        <taxon>Metazoa</taxon>
        <taxon>Spiralia</taxon>
        <taxon>Lophotrochozoa</taxon>
        <taxon>Annelida</taxon>
        <taxon>Clitellata</taxon>
        <taxon>Hirudinea</taxon>
        <taxon>Rhynchobdellida</taxon>
        <taxon>Glossiphoniidae</taxon>
        <taxon>Helobdella</taxon>
    </lineage>
</organism>
<evidence type="ECO:0000313" key="3">
    <source>
        <dbReference type="Proteomes" id="UP000015101"/>
    </source>
</evidence>
<dbReference type="Proteomes" id="UP000015101">
    <property type="component" value="Unassembled WGS sequence"/>
</dbReference>
<reference evidence="3" key="1">
    <citation type="submission" date="2012-12" db="EMBL/GenBank/DDBJ databases">
        <authorList>
            <person name="Hellsten U."/>
            <person name="Grimwood J."/>
            <person name="Chapman J.A."/>
            <person name="Shapiro H."/>
            <person name="Aerts A."/>
            <person name="Otillar R.P."/>
            <person name="Terry A.Y."/>
            <person name="Boore J.L."/>
            <person name="Simakov O."/>
            <person name="Marletaz F."/>
            <person name="Cho S.-J."/>
            <person name="Edsinger-Gonzales E."/>
            <person name="Havlak P."/>
            <person name="Kuo D.-H."/>
            <person name="Larsson T."/>
            <person name="Lv J."/>
            <person name="Arendt D."/>
            <person name="Savage R."/>
            <person name="Osoegawa K."/>
            <person name="de Jong P."/>
            <person name="Lindberg D.R."/>
            <person name="Seaver E.C."/>
            <person name="Weisblat D.A."/>
            <person name="Putnam N.H."/>
            <person name="Grigoriev I.V."/>
            <person name="Rokhsar D.S."/>
        </authorList>
    </citation>
    <scope>NUCLEOTIDE SEQUENCE</scope>
</reference>
<reference evidence="2" key="3">
    <citation type="submission" date="2015-06" db="UniProtKB">
        <authorList>
            <consortium name="EnsemblMetazoa"/>
        </authorList>
    </citation>
    <scope>IDENTIFICATION</scope>
</reference>
<dbReference type="EMBL" id="AMQM01005578">
    <property type="status" value="NOT_ANNOTATED_CDS"/>
    <property type="molecule type" value="Genomic_DNA"/>
</dbReference>
<dbReference type="InParanoid" id="T1FAA6"/>
<proteinExistence type="predicted"/>